<dbReference type="PROSITE" id="PS01124">
    <property type="entry name" value="HTH_ARAC_FAMILY_2"/>
    <property type="match status" value="1"/>
</dbReference>
<evidence type="ECO:0000256" key="2">
    <source>
        <dbReference type="ARBA" id="ARBA00023125"/>
    </source>
</evidence>
<dbReference type="GO" id="GO:0000976">
    <property type="term" value="F:transcription cis-regulatory region binding"/>
    <property type="evidence" value="ECO:0007669"/>
    <property type="project" value="TreeGrafter"/>
</dbReference>
<keyword evidence="3" id="KW-0804">Transcription</keyword>
<dbReference type="InterPro" id="IPR032687">
    <property type="entry name" value="AraC-type_N"/>
</dbReference>
<dbReference type="Pfam" id="PF12833">
    <property type="entry name" value="HTH_18"/>
    <property type="match status" value="1"/>
</dbReference>
<dbReference type="PANTHER" id="PTHR47894:SF1">
    <property type="entry name" value="HTH-TYPE TRANSCRIPTIONAL REGULATOR VQSM"/>
    <property type="match status" value="1"/>
</dbReference>
<sequence length="343" mass="38262">MHLSLWPAHRRITSVQLLAQLGTDKGLSLDQCLGGTGLSVLTLADPQQEILASQELQVIANLLQALPQQTTLALEAGQRYQLAHYGIWGYALLSSSSLREALELGLRYLDLTFAFSRIELRTDGERAFLELDALAVPEAVRDFVLLRDCAAIALIQQELTGQPSPFTAVELCLPRPGADELKRYRQTLGCEPRFGGPHNRIELSSRLLDLPLAGGNAATVQLCEAQCRQLLQRHRARAGLAAKVRELLLSQPGRLLGMPQLAERLHMSERTLRRRLAAEQISFRQLLDESRQALAEELLAVEGLPLETVAQRLGYGELSNFIHAFKRWKGMPPRRYRQQRDAG</sequence>
<gene>
    <name evidence="5" type="ORF">LCGC14_0047350</name>
</gene>
<dbReference type="Gene3D" id="1.10.10.60">
    <property type="entry name" value="Homeodomain-like"/>
    <property type="match status" value="1"/>
</dbReference>
<dbReference type="GO" id="GO:0005829">
    <property type="term" value="C:cytosol"/>
    <property type="evidence" value="ECO:0007669"/>
    <property type="project" value="TreeGrafter"/>
</dbReference>
<dbReference type="EMBL" id="LAZR01000010">
    <property type="protein sequence ID" value="KKO08041.1"/>
    <property type="molecule type" value="Genomic_DNA"/>
</dbReference>
<dbReference type="AlphaFoldDB" id="A0A0F9VSE4"/>
<dbReference type="SUPFAM" id="SSF46689">
    <property type="entry name" value="Homeodomain-like"/>
    <property type="match status" value="1"/>
</dbReference>
<name>A0A0F9VSE4_9ZZZZ</name>
<keyword evidence="2" id="KW-0238">DNA-binding</keyword>
<organism evidence="5">
    <name type="scientific">marine sediment metagenome</name>
    <dbReference type="NCBI Taxonomy" id="412755"/>
    <lineage>
        <taxon>unclassified sequences</taxon>
        <taxon>metagenomes</taxon>
        <taxon>ecological metagenomes</taxon>
    </lineage>
</organism>
<comment type="caution">
    <text evidence="5">The sequence shown here is derived from an EMBL/GenBank/DDBJ whole genome shotgun (WGS) entry which is preliminary data.</text>
</comment>
<reference evidence="5" key="1">
    <citation type="journal article" date="2015" name="Nature">
        <title>Complex archaea that bridge the gap between prokaryotes and eukaryotes.</title>
        <authorList>
            <person name="Spang A."/>
            <person name="Saw J.H."/>
            <person name="Jorgensen S.L."/>
            <person name="Zaremba-Niedzwiedzka K."/>
            <person name="Martijn J."/>
            <person name="Lind A.E."/>
            <person name="van Eijk R."/>
            <person name="Schleper C."/>
            <person name="Guy L."/>
            <person name="Ettema T.J."/>
        </authorList>
    </citation>
    <scope>NUCLEOTIDE SEQUENCE</scope>
</reference>
<keyword evidence="1" id="KW-0805">Transcription regulation</keyword>
<evidence type="ECO:0000259" key="4">
    <source>
        <dbReference type="PROSITE" id="PS01124"/>
    </source>
</evidence>
<dbReference type="Pfam" id="PF12625">
    <property type="entry name" value="Arabinose_bd"/>
    <property type="match status" value="1"/>
</dbReference>
<protein>
    <recommendedName>
        <fullName evidence="4">HTH araC/xylS-type domain-containing protein</fullName>
    </recommendedName>
</protein>
<feature type="domain" description="HTH araC/xylS-type" evidence="4">
    <location>
        <begin position="242"/>
        <end position="339"/>
    </location>
</feature>
<proteinExistence type="predicted"/>
<evidence type="ECO:0000256" key="3">
    <source>
        <dbReference type="ARBA" id="ARBA00023163"/>
    </source>
</evidence>
<evidence type="ECO:0000256" key="1">
    <source>
        <dbReference type="ARBA" id="ARBA00023015"/>
    </source>
</evidence>
<dbReference type="InterPro" id="IPR018060">
    <property type="entry name" value="HTH_AraC"/>
</dbReference>
<dbReference type="SMART" id="SM00342">
    <property type="entry name" value="HTH_ARAC"/>
    <property type="match status" value="1"/>
</dbReference>
<evidence type="ECO:0000313" key="5">
    <source>
        <dbReference type="EMBL" id="KKO08041.1"/>
    </source>
</evidence>
<dbReference type="InterPro" id="IPR009057">
    <property type="entry name" value="Homeodomain-like_sf"/>
</dbReference>
<dbReference type="PANTHER" id="PTHR47894">
    <property type="entry name" value="HTH-TYPE TRANSCRIPTIONAL REGULATOR GADX"/>
    <property type="match status" value="1"/>
</dbReference>
<dbReference type="GO" id="GO:0003700">
    <property type="term" value="F:DNA-binding transcription factor activity"/>
    <property type="evidence" value="ECO:0007669"/>
    <property type="project" value="InterPro"/>
</dbReference>
<accession>A0A0F9VSE4</accession>